<dbReference type="EMBL" id="JBEPLU010000003">
    <property type="protein sequence ID" value="MET3528333.1"/>
    <property type="molecule type" value="Genomic_DNA"/>
</dbReference>
<feature type="transmembrane region" description="Helical" evidence="1">
    <location>
        <begin position="49"/>
        <end position="67"/>
    </location>
</feature>
<keyword evidence="1" id="KW-1133">Transmembrane helix</keyword>
<dbReference type="RefSeq" id="WP_331931748.1">
    <property type="nucleotide sequence ID" value="NZ_JBEPLU010000003.1"/>
</dbReference>
<protein>
    <submittedName>
        <fullName evidence="2">Uncharacterized protein</fullName>
    </submittedName>
</protein>
<accession>A0ABV2EMQ2</accession>
<proteinExistence type="predicted"/>
<name>A0ABV2EMQ2_9CAUL</name>
<reference evidence="2 3" key="1">
    <citation type="submission" date="2024-06" db="EMBL/GenBank/DDBJ databases">
        <title>Genomic Encyclopedia of Type Strains, Phase IV (KMG-IV): sequencing the most valuable type-strain genomes for metagenomic binning, comparative biology and taxonomic classification.</title>
        <authorList>
            <person name="Goeker M."/>
        </authorList>
    </citation>
    <scope>NUCLEOTIDE SEQUENCE [LARGE SCALE GENOMIC DNA]</scope>
    <source>
        <strain evidence="2 3">DSM 17809</strain>
    </source>
</reference>
<comment type="caution">
    <text evidence="2">The sequence shown here is derived from an EMBL/GenBank/DDBJ whole genome shotgun (WGS) entry which is preliminary data.</text>
</comment>
<sequence>MKPEKEPEVIDLAQRRKALQAREAAAKAAREKAERMARSGGSVIGGRKHAGWILLAVVLVLLALYVAPRFF</sequence>
<keyword evidence="1" id="KW-0812">Transmembrane</keyword>
<evidence type="ECO:0000313" key="3">
    <source>
        <dbReference type="Proteomes" id="UP001549110"/>
    </source>
</evidence>
<gene>
    <name evidence="2" type="ORF">ABID41_003472</name>
</gene>
<organism evidence="2 3">
    <name type="scientific">Phenylobacterium koreense</name>
    <dbReference type="NCBI Taxonomy" id="266125"/>
    <lineage>
        <taxon>Bacteria</taxon>
        <taxon>Pseudomonadati</taxon>
        <taxon>Pseudomonadota</taxon>
        <taxon>Alphaproteobacteria</taxon>
        <taxon>Caulobacterales</taxon>
        <taxon>Caulobacteraceae</taxon>
        <taxon>Phenylobacterium</taxon>
    </lineage>
</organism>
<evidence type="ECO:0000313" key="2">
    <source>
        <dbReference type="EMBL" id="MET3528333.1"/>
    </source>
</evidence>
<evidence type="ECO:0000256" key="1">
    <source>
        <dbReference type="SAM" id="Phobius"/>
    </source>
</evidence>
<keyword evidence="3" id="KW-1185">Reference proteome</keyword>
<dbReference type="Proteomes" id="UP001549110">
    <property type="component" value="Unassembled WGS sequence"/>
</dbReference>
<keyword evidence="1" id="KW-0472">Membrane</keyword>